<proteinExistence type="predicted"/>
<gene>
    <name evidence="2" type="ORF">S01H1_53679</name>
</gene>
<name>X0WRZ7_9ZZZZ</name>
<comment type="caution">
    <text evidence="2">The sequence shown here is derived from an EMBL/GenBank/DDBJ whole genome shotgun (WGS) entry which is preliminary data.</text>
</comment>
<dbReference type="EMBL" id="BARS01034772">
    <property type="protein sequence ID" value="GAG25947.1"/>
    <property type="molecule type" value="Genomic_DNA"/>
</dbReference>
<organism evidence="2">
    <name type="scientific">marine sediment metagenome</name>
    <dbReference type="NCBI Taxonomy" id="412755"/>
    <lineage>
        <taxon>unclassified sequences</taxon>
        <taxon>metagenomes</taxon>
        <taxon>ecological metagenomes</taxon>
    </lineage>
</organism>
<evidence type="ECO:0000259" key="1">
    <source>
        <dbReference type="Pfam" id="PF12705"/>
    </source>
</evidence>
<accession>X0WRZ7</accession>
<sequence length="180" mass="20158">MTISVTQALSTYQDFSNVNAEVLEAACARGTDTHRICAGIAKGIFIPKVPLYLEGRVQSYRKWFDAVVERVIFVEEEFRCTCGFDFIGHPDLGVVIKGDKGISVVDLKTPATQSPIWKSQLAAYWHLVEESKQFDLPVIRCGCLMLDPNGKTARLVEYTENSAADFNGFIAALTAWRWFK</sequence>
<reference evidence="2" key="1">
    <citation type="journal article" date="2014" name="Front. Microbiol.">
        <title>High frequency of phylogenetically diverse reductive dehalogenase-homologous genes in deep subseafloor sedimentary metagenomes.</title>
        <authorList>
            <person name="Kawai M."/>
            <person name="Futagami T."/>
            <person name="Toyoda A."/>
            <person name="Takaki Y."/>
            <person name="Nishi S."/>
            <person name="Hori S."/>
            <person name="Arai W."/>
            <person name="Tsubouchi T."/>
            <person name="Morono Y."/>
            <person name="Uchiyama I."/>
            <person name="Ito T."/>
            <person name="Fujiyama A."/>
            <person name="Inagaki F."/>
            <person name="Takami H."/>
        </authorList>
    </citation>
    <scope>NUCLEOTIDE SEQUENCE</scope>
    <source>
        <strain evidence="2">Expedition CK06-06</strain>
    </source>
</reference>
<dbReference type="InterPro" id="IPR038726">
    <property type="entry name" value="PDDEXK_AddAB-type"/>
</dbReference>
<dbReference type="Pfam" id="PF12705">
    <property type="entry name" value="PDDEXK_1"/>
    <property type="match status" value="1"/>
</dbReference>
<feature type="domain" description="PD-(D/E)XK endonuclease-like" evidence="1">
    <location>
        <begin position="19"/>
        <end position="166"/>
    </location>
</feature>
<protein>
    <recommendedName>
        <fullName evidence="1">PD-(D/E)XK endonuclease-like domain-containing protein</fullName>
    </recommendedName>
</protein>
<evidence type="ECO:0000313" key="2">
    <source>
        <dbReference type="EMBL" id="GAG25947.1"/>
    </source>
</evidence>
<dbReference type="AlphaFoldDB" id="X0WRZ7"/>